<sequence>MLAIKSCKTSLPHSNCPINFGLSSFRRAAGNKQYAAAPPLFPAAKNGNKKSRKLGVRGCGGEEKSGERRTFLSLEEAGLVEISGLSTHERFLC</sequence>
<dbReference type="PANTHER" id="PTHR36382:SF2">
    <property type="entry name" value="OS04G0635700 PROTEIN"/>
    <property type="match status" value="1"/>
</dbReference>
<keyword evidence="2" id="KW-1185">Reference proteome</keyword>
<accession>A0AAP0BYJ4</accession>
<evidence type="ECO:0000313" key="2">
    <source>
        <dbReference type="Proteomes" id="UP001418222"/>
    </source>
</evidence>
<reference evidence="1 2" key="1">
    <citation type="journal article" date="2022" name="Nat. Plants">
        <title>Genomes of leafy and leafless Platanthera orchids illuminate the evolution of mycoheterotrophy.</title>
        <authorList>
            <person name="Li M.H."/>
            <person name="Liu K.W."/>
            <person name="Li Z."/>
            <person name="Lu H.C."/>
            <person name="Ye Q.L."/>
            <person name="Zhang D."/>
            <person name="Wang J.Y."/>
            <person name="Li Y.F."/>
            <person name="Zhong Z.M."/>
            <person name="Liu X."/>
            <person name="Yu X."/>
            <person name="Liu D.K."/>
            <person name="Tu X.D."/>
            <person name="Liu B."/>
            <person name="Hao Y."/>
            <person name="Liao X.Y."/>
            <person name="Jiang Y.T."/>
            <person name="Sun W.H."/>
            <person name="Chen J."/>
            <person name="Chen Y.Q."/>
            <person name="Ai Y."/>
            <person name="Zhai J.W."/>
            <person name="Wu S.S."/>
            <person name="Zhou Z."/>
            <person name="Hsiao Y.Y."/>
            <person name="Wu W.L."/>
            <person name="Chen Y.Y."/>
            <person name="Lin Y.F."/>
            <person name="Hsu J.L."/>
            <person name="Li C.Y."/>
            <person name="Wang Z.W."/>
            <person name="Zhao X."/>
            <person name="Zhong W.Y."/>
            <person name="Ma X.K."/>
            <person name="Ma L."/>
            <person name="Huang J."/>
            <person name="Chen G.Z."/>
            <person name="Huang M.Z."/>
            <person name="Huang L."/>
            <person name="Peng D.H."/>
            <person name="Luo Y.B."/>
            <person name="Zou S.Q."/>
            <person name="Chen S.P."/>
            <person name="Lan S."/>
            <person name="Tsai W.C."/>
            <person name="Van de Peer Y."/>
            <person name="Liu Z.J."/>
        </authorList>
    </citation>
    <scope>NUCLEOTIDE SEQUENCE [LARGE SCALE GENOMIC DNA]</scope>
    <source>
        <strain evidence="1">Lor287</strain>
    </source>
</reference>
<comment type="caution">
    <text evidence="1">The sequence shown here is derived from an EMBL/GenBank/DDBJ whole genome shotgun (WGS) entry which is preliminary data.</text>
</comment>
<dbReference type="EMBL" id="JBBWWQ010000003">
    <property type="protein sequence ID" value="KAK8952070.1"/>
    <property type="molecule type" value="Genomic_DNA"/>
</dbReference>
<evidence type="ECO:0000313" key="1">
    <source>
        <dbReference type="EMBL" id="KAK8952070.1"/>
    </source>
</evidence>
<protein>
    <submittedName>
        <fullName evidence="1">Uncharacterized protein</fullName>
    </submittedName>
</protein>
<gene>
    <name evidence="1" type="ORF">KSP39_PZI003313</name>
</gene>
<organism evidence="1 2">
    <name type="scientific">Platanthera zijinensis</name>
    <dbReference type="NCBI Taxonomy" id="2320716"/>
    <lineage>
        <taxon>Eukaryota</taxon>
        <taxon>Viridiplantae</taxon>
        <taxon>Streptophyta</taxon>
        <taxon>Embryophyta</taxon>
        <taxon>Tracheophyta</taxon>
        <taxon>Spermatophyta</taxon>
        <taxon>Magnoliopsida</taxon>
        <taxon>Liliopsida</taxon>
        <taxon>Asparagales</taxon>
        <taxon>Orchidaceae</taxon>
        <taxon>Orchidoideae</taxon>
        <taxon>Orchideae</taxon>
        <taxon>Orchidinae</taxon>
        <taxon>Platanthera</taxon>
    </lineage>
</organism>
<dbReference type="Proteomes" id="UP001418222">
    <property type="component" value="Unassembled WGS sequence"/>
</dbReference>
<dbReference type="AlphaFoldDB" id="A0AAP0BYJ4"/>
<dbReference type="PANTHER" id="PTHR36382">
    <property type="entry name" value="OSJNBA0043L09.26 PROTEIN"/>
    <property type="match status" value="1"/>
</dbReference>
<proteinExistence type="predicted"/>
<name>A0AAP0BYJ4_9ASPA</name>